<dbReference type="Proteomes" id="UP001516061">
    <property type="component" value="Unassembled WGS sequence"/>
</dbReference>
<proteinExistence type="predicted"/>
<keyword evidence="2" id="KW-0812">Transmembrane</keyword>
<organism evidence="3 4">
    <name type="scientific">Sphaerotilus uruguayifluvii</name>
    <dbReference type="NCBI Taxonomy" id="2735897"/>
    <lineage>
        <taxon>Bacteria</taxon>
        <taxon>Pseudomonadati</taxon>
        <taxon>Pseudomonadota</taxon>
        <taxon>Betaproteobacteria</taxon>
        <taxon>Burkholderiales</taxon>
        <taxon>Sphaerotilaceae</taxon>
        <taxon>Sphaerotilus</taxon>
    </lineage>
</organism>
<keyword evidence="2" id="KW-0472">Membrane</keyword>
<keyword evidence="2" id="KW-1133">Transmembrane helix</keyword>
<feature type="region of interest" description="Disordered" evidence="1">
    <location>
        <begin position="309"/>
        <end position="328"/>
    </location>
</feature>
<evidence type="ECO:0000313" key="3">
    <source>
        <dbReference type="EMBL" id="NRT56236.1"/>
    </source>
</evidence>
<name>A0ABX2G1R8_9BURK</name>
<evidence type="ECO:0000256" key="2">
    <source>
        <dbReference type="SAM" id="Phobius"/>
    </source>
</evidence>
<comment type="caution">
    <text evidence="3">The sequence shown here is derived from an EMBL/GenBank/DDBJ whole genome shotgun (WGS) entry which is preliminary data.</text>
</comment>
<protein>
    <submittedName>
        <fullName evidence="3">Uncharacterized protein</fullName>
    </submittedName>
</protein>
<feature type="compositionally biased region" description="Pro residues" evidence="1">
    <location>
        <begin position="317"/>
        <end position="328"/>
    </location>
</feature>
<feature type="transmembrane region" description="Helical" evidence="2">
    <location>
        <begin position="69"/>
        <end position="91"/>
    </location>
</feature>
<keyword evidence="4" id="KW-1185">Reference proteome</keyword>
<sequence length="427" mass="43597">MTPLTRLQRRLALSAAAITSGVGLAMAAAAALERGGSLLDRTLIAAISCVLVLGAHLLPTLSRGALARLLWLGCVLLTAWNHASFFTAASLRAGSVRAEAVETRAQARALQADLDAIAARPLAAVSADLATAQARASAAAIALERCRAGAPHPAVPPAAAVAASAALPGGCLRLADAAEQARRRSEALGVEQGEARRAAELRQRLVDAAARQDQARDLAALDPVSRALAGLTGLSPDGLGTGVAVLSAMVVELMAALLWSVALLPQAGPPGPQAEDTSTAVASAADRPLPVAGEAAELAGVVSPGPAPAASLVSSPVRPPVPEPEPLPSPDPVLDWAALHDELRSDLLALAAPVAVRPRVEAALLRGTIAQLCDGRAIGLQVLAQLLNRDPDHLRRRTLAAMVHEGLLKVDYPSEQDPRPVYSAVAG</sequence>
<feature type="transmembrane region" description="Helical" evidence="2">
    <location>
        <begin position="43"/>
        <end position="62"/>
    </location>
</feature>
<reference evidence="3 4" key="1">
    <citation type="submission" date="2020-05" db="EMBL/GenBank/DDBJ databases">
        <title>Genomic Encyclopedia of Type Strains, Phase IV (KMG-V): Genome sequencing to study the core and pangenomes of soil and plant-associated prokaryotes.</title>
        <authorList>
            <person name="Whitman W."/>
        </authorList>
    </citation>
    <scope>NUCLEOTIDE SEQUENCE [LARGE SCALE GENOMIC DNA]</scope>
    <source>
        <strain evidence="3 4">C29</strain>
    </source>
</reference>
<gene>
    <name evidence="3" type="ORF">HNQ01_001972</name>
</gene>
<evidence type="ECO:0000313" key="4">
    <source>
        <dbReference type="Proteomes" id="UP001516061"/>
    </source>
</evidence>
<dbReference type="RefSeq" id="WP_173805205.1">
    <property type="nucleotide sequence ID" value="NZ_JABSNM010000007.1"/>
</dbReference>
<evidence type="ECO:0000256" key="1">
    <source>
        <dbReference type="SAM" id="MobiDB-lite"/>
    </source>
</evidence>
<dbReference type="EMBL" id="JABSNM010000007">
    <property type="protein sequence ID" value="NRT56236.1"/>
    <property type="molecule type" value="Genomic_DNA"/>
</dbReference>
<accession>A0ABX2G1R8</accession>